<dbReference type="Gene3D" id="3.40.50.1820">
    <property type="entry name" value="alpha/beta hydrolase"/>
    <property type="match status" value="1"/>
</dbReference>
<evidence type="ECO:0000313" key="1">
    <source>
        <dbReference type="EMBL" id="MDN4613252.1"/>
    </source>
</evidence>
<sequence length="248" mass="26685">MSGAGRRSPADLLRPLRRLGVLVLDYEYAVRHQLRAALDHEVPEALVSPGSARGAQGSPVVLLPGIYETWRFMGPLARRLHAAGHPVHVITALGRNRLSLAEGAALVARHLEEHDLRDVTIVAHSKGGLVAKTLMGLPGAGERVRRTVAIATPFSGSSLARYLPVHALRALRPDDPAMVALAAEAAANARIVSLWGWYDPHIPGGSRLRGAARNEELPVGGHFRILGSPRLLALVDELTTDERRQPPP</sequence>
<gene>
    <name evidence="1" type="ORF">P5G50_02200</name>
</gene>
<name>A0ABT8K893_9MICO</name>
<proteinExistence type="predicted"/>
<accession>A0ABT8K893</accession>
<dbReference type="InterPro" id="IPR029058">
    <property type="entry name" value="AB_hydrolase_fold"/>
</dbReference>
<dbReference type="EMBL" id="JAROCF010000001">
    <property type="protein sequence ID" value="MDN4613252.1"/>
    <property type="molecule type" value="Genomic_DNA"/>
</dbReference>
<dbReference type="PANTHER" id="PTHR37946:SF1">
    <property type="entry name" value="SLL1969 PROTEIN"/>
    <property type="match status" value="1"/>
</dbReference>
<comment type="caution">
    <text evidence="1">The sequence shown here is derived from an EMBL/GenBank/DDBJ whole genome shotgun (WGS) entry which is preliminary data.</text>
</comment>
<dbReference type="SUPFAM" id="SSF53474">
    <property type="entry name" value="alpha/beta-Hydrolases"/>
    <property type="match status" value="1"/>
</dbReference>
<dbReference type="Proteomes" id="UP001174208">
    <property type="component" value="Unassembled WGS sequence"/>
</dbReference>
<keyword evidence="2" id="KW-1185">Reference proteome</keyword>
<keyword evidence="1" id="KW-0378">Hydrolase</keyword>
<organism evidence="1 2">
    <name type="scientific">Leifsonia williamsii</name>
    <dbReference type="NCBI Taxonomy" id="3035919"/>
    <lineage>
        <taxon>Bacteria</taxon>
        <taxon>Bacillati</taxon>
        <taxon>Actinomycetota</taxon>
        <taxon>Actinomycetes</taxon>
        <taxon>Micrococcales</taxon>
        <taxon>Microbacteriaceae</taxon>
        <taxon>Leifsonia</taxon>
    </lineage>
</organism>
<reference evidence="1" key="1">
    <citation type="submission" date="2023-06" db="EMBL/GenBank/DDBJ databases">
        <title>MT1 and MT2 Draft Genomes of Novel Species.</title>
        <authorList>
            <person name="Venkateswaran K."/>
        </authorList>
    </citation>
    <scope>NUCLEOTIDE SEQUENCE</scope>
    <source>
        <strain evidence="1">F6_8S_P_1B</strain>
    </source>
</reference>
<evidence type="ECO:0000313" key="2">
    <source>
        <dbReference type="Proteomes" id="UP001174208"/>
    </source>
</evidence>
<protein>
    <submittedName>
        <fullName evidence="1">Alpha/beta hydrolase</fullName>
    </submittedName>
</protein>
<dbReference type="PANTHER" id="PTHR37946">
    <property type="entry name" value="SLL1969 PROTEIN"/>
    <property type="match status" value="1"/>
</dbReference>
<dbReference type="RefSeq" id="WP_301212733.1">
    <property type="nucleotide sequence ID" value="NZ_JAROCF010000001.1"/>
</dbReference>
<dbReference type="GO" id="GO:0016787">
    <property type="term" value="F:hydrolase activity"/>
    <property type="evidence" value="ECO:0007669"/>
    <property type="project" value="UniProtKB-KW"/>
</dbReference>